<evidence type="ECO:0000256" key="1">
    <source>
        <dbReference type="ARBA" id="ARBA00023121"/>
    </source>
</evidence>
<dbReference type="InterPro" id="IPR003797">
    <property type="entry name" value="DegV"/>
</dbReference>
<dbReference type="InterPro" id="IPR043168">
    <property type="entry name" value="DegV_C"/>
</dbReference>
<keyword evidence="3" id="KW-1185">Reference proteome</keyword>
<dbReference type="Proteomes" id="UP001401887">
    <property type="component" value="Unassembled WGS sequence"/>
</dbReference>
<evidence type="ECO:0000313" key="2">
    <source>
        <dbReference type="EMBL" id="GAA5512214.1"/>
    </source>
</evidence>
<dbReference type="PROSITE" id="PS51482">
    <property type="entry name" value="DEGV"/>
    <property type="match status" value="1"/>
</dbReference>
<protein>
    <submittedName>
        <fullName evidence="2">Protein DegV</fullName>
    </submittedName>
</protein>
<gene>
    <name evidence="2" type="primary">degV_1</name>
    <name evidence="2" type="ORF">Dcar01_00928</name>
</gene>
<organism evidence="2 3">
    <name type="scientific">Deinococcus carri</name>
    <dbReference type="NCBI Taxonomy" id="1211323"/>
    <lineage>
        <taxon>Bacteria</taxon>
        <taxon>Thermotogati</taxon>
        <taxon>Deinococcota</taxon>
        <taxon>Deinococci</taxon>
        <taxon>Deinococcales</taxon>
        <taxon>Deinococcaceae</taxon>
        <taxon>Deinococcus</taxon>
    </lineage>
</organism>
<reference evidence="2 3" key="1">
    <citation type="submission" date="2024-02" db="EMBL/GenBank/DDBJ databases">
        <title>Deinococcus carri NBRC 110142.</title>
        <authorList>
            <person name="Ichikawa N."/>
            <person name="Katano-Makiyama Y."/>
            <person name="Hidaka K."/>
        </authorList>
    </citation>
    <scope>NUCLEOTIDE SEQUENCE [LARGE SCALE GENOMIC DNA]</scope>
    <source>
        <strain evidence="2 3">NBRC 110142</strain>
    </source>
</reference>
<dbReference type="SUPFAM" id="SSF82549">
    <property type="entry name" value="DAK1/DegV-like"/>
    <property type="match status" value="1"/>
</dbReference>
<accession>A0ABP9W4C7</accession>
<comment type="caution">
    <text evidence="2">The sequence shown here is derived from an EMBL/GenBank/DDBJ whole genome shotgun (WGS) entry which is preliminary data.</text>
</comment>
<dbReference type="InterPro" id="IPR050270">
    <property type="entry name" value="DegV_domain_contain"/>
</dbReference>
<dbReference type="PANTHER" id="PTHR33434:SF2">
    <property type="entry name" value="FATTY ACID-BINDING PROTEIN TM_1468"/>
    <property type="match status" value="1"/>
</dbReference>
<evidence type="ECO:0000313" key="3">
    <source>
        <dbReference type="Proteomes" id="UP001401887"/>
    </source>
</evidence>
<sequence>MIAVVTDSTCDLHPTLARQLGLEVVPLHVLLGERRFRDWHEIELDAVFDHVRGGGSVTTQPVAQAAFEQLYRELLATHDSVVSLHLSGHLSATVDHARQAAQALKAGGRVHVLDSGLTSLALAETAIVAREAAAAGADLPGVLRAIETAQDGMLTEFTIPDLEYLRRGGRLSRAQQLLGSVLGMQPVMRFDEGRFRAVRRVRSPHVARDILGQLEAHFGRDPVSVSIAHAGRDPVRIAELKAAMNASSLKVVRGRLQLLGPVIGAHVGPGAYGLLARRVEA</sequence>
<dbReference type="Gene3D" id="3.40.50.10170">
    <property type="match status" value="1"/>
</dbReference>
<dbReference type="NCBIfam" id="TIGR00762">
    <property type="entry name" value="DegV"/>
    <property type="match status" value="1"/>
</dbReference>
<dbReference type="EMBL" id="BAABRP010000001">
    <property type="protein sequence ID" value="GAA5512214.1"/>
    <property type="molecule type" value="Genomic_DNA"/>
</dbReference>
<dbReference type="PANTHER" id="PTHR33434">
    <property type="entry name" value="DEGV DOMAIN-CONTAINING PROTEIN DR_1986-RELATED"/>
    <property type="match status" value="1"/>
</dbReference>
<name>A0ABP9W4C7_9DEIO</name>
<dbReference type="RefSeq" id="WP_345461588.1">
    <property type="nucleotide sequence ID" value="NZ_BAABRP010000001.1"/>
</dbReference>
<dbReference type="Pfam" id="PF02645">
    <property type="entry name" value="DegV"/>
    <property type="match status" value="1"/>
</dbReference>
<dbReference type="Gene3D" id="3.30.1180.10">
    <property type="match status" value="1"/>
</dbReference>
<proteinExistence type="predicted"/>
<keyword evidence="1" id="KW-0446">Lipid-binding</keyword>